<keyword evidence="4" id="KW-0274">FAD</keyword>
<dbReference type="Gene3D" id="3.30.9.10">
    <property type="entry name" value="D-Amino Acid Oxidase, subunit A, domain 2"/>
    <property type="match status" value="1"/>
</dbReference>
<dbReference type="InterPro" id="IPR006076">
    <property type="entry name" value="FAD-dep_OxRdtase"/>
</dbReference>
<evidence type="ECO:0000259" key="6">
    <source>
        <dbReference type="Pfam" id="PF01266"/>
    </source>
</evidence>
<dbReference type="STRING" id="35722.A0A0B7N2C1"/>
<evidence type="ECO:0000256" key="5">
    <source>
        <dbReference type="ARBA" id="ARBA00023002"/>
    </source>
</evidence>
<dbReference type="PANTHER" id="PTHR10961:SF46">
    <property type="entry name" value="PEROXISOMAL SARCOSINE OXIDASE"/>
    <property type="match status" value="1"/>
</dbReference>
<sequence>MTTAYTPPSPGSKIIIVGGGCFGLSTAYALALKNQYEVWVFDRQAIPANDAASCDINKIVRMDYANDTLYMHLMVEAFGLWRQWNKERAEKDLGPVFHQSGVLLFSGKDKFSDFEKDCMKNIREAGYGHFIEEFTSPEQIIEKFPQFRKAVENGFNTAYLNKEGGWCNSSEAVKHIYNKCLELGVNFVTEKDTGCLSSLYCDPKDPTAVVGIKTEDGKIHYGDRVLLATGSWTGSVVDMRKQVVATGQQVIHFQPPQHLRREWEKLPVWCGDLSNTGYYGFPCNADGKMKIGKHHSGYLNPRASDEVSVPRTQVTHIGDTIPIGALREFREFMGKFLPETTNLDISFGRVCWYSDSVDGDFVISPHPDYKNLLVACGDSGHGLKFIPIIGFKIRDIIEGVDTQYSRAWKWRNMQTQDTKLDGLRADSLLQRLILCEENNADARMCHMDEFKASFKHQNTAKI</sequence>
<keyword evidence="8" id="KW-1185">Reference proteome</keyword>
<evidence type="ECO:0000313" key="8">
    <source>
        <dbReference type="Proteomes" id="UP000054107"/>
    </source>
</evidence>
<dbReference type="Pfam" id="PF01266">
    <property type="entry name" value="DAO"/>
    <property type="match status" value="1"/>
</dbReference>
<organism evidence="7 8">
    <name type="scientific">Parasitella parasitica</name>
    <dbReference type="NCBI Taxonomy" id="35722"/>
    <lineage>
        <taxon>Eukaryota</taxon>
        <taxon>Fungi</taxon>
        <taxon>Fungi incertae sedis</taxon>
        <taxon>Mucoromycota</taxon>
        <taxon>Mucoromycotina</taxon>
        <taxon>Mucoromycetes</taxon>
        <taxon>Mucorales</taxon>
        <taxon>Mucorineae</taxon>
        <taxon>Mucoraceae</taxon>
        <taxon>Parasitella</taxon>
    </lineage>
</organism>
<dbReference type="AlphaFoldDB" id="A0A0B7N2C1"/>
<keyword evidence="3" id="KW-0285">Flavoprotein</keyword>
<feature type="domain" description="FAD dependent oxidoreductase" evidence="6">
    <location>
        <begin position="13"/>
        <end position="390"/>
    </location>
</feature>
<keyword evidence="5" id="KW-0560">Oxidoreductase</keyword>
<evidence type="ECO:0000313" key="7">
    <source>
        <dbReference type="EMBL" id="CEP09670.1"/>
    </source>
</evidence>
<gene>
    <name evidence="7" type="primary">PARPA_03221.1 scaffold 7241</name>
</gene>
<proteinExistence type="inferred from homology"/>
<evidence type="ECO:0000256" key="2">
    <source>
        <dbReference type="ARBA" id="ARBA00010989"/>
    </source>
</evidence>
<dbReference type="PANTHER" id="PTHR10961">
    <property type="entry name" value="PEROXISOMAL SARCOSINE OXIDASE"/>
    <property type="match status" value="1"/>
</dbReference>
<reference evidence="7 8" key="1">
    <citation type="submission" date="2014-09" db="EMBL/GenBank/DDBJ databases">
        <authorList>
            <person name="Ellenberger Sabrina"/>
        </authorList>
    </citation>
    <scope>NUCLEOTIDE SEQUENCE [LARGE SCALE GENOMIC DNA]</scope>
    <source>
        <strain evidence="7 8">CBS 412.66</strain>
    </source>
</reference>
<comment type="cofactor">
    <cofactor evidence="1">
        <name>FAD</name>
        <dbReference type="ChEBI" id="CHEBI:57692"/>
    </cofactor>
</comment>
<dbReference type="GO" id="GO:0050660">
    <property type="term" value="F:flavin adenine dinucleotide binding"/>
    <property type="evidence" value="ECO:0007669"/>
    <property type="project" value="InterPro"/>
</dbReference>
<dbReference type="GO" id="GO:0008115">
    <property type="term" value="F:sarcosine oxidase activity"/>
    <property type="evidence" value="ECO:0007669"/>
    <property type="project" value="TreeGrafter"/>
</dbReference>
<dbReference type="SUPFAM" id="SSF54373">
    <property type="entry name" value="FAD-linked reductases, C-terminal domain"/>
    <property type="match status" value="1"/>
</dbReference>
<accession>A0A0B7N2C1</accession>
<evidence type="ECO:0000256" key="4">
    <source>
        <dbReference type="ARBA" id="ARBA00022827"/>
    </source>
</evidence>
<dbReference type="EMBL" id="LN722188">
    <property type="protein sequence ID" value="CEP09670.1"/>
    <property type="molecule type" value="Genomic_DNA"/>
</dbReference>
<evidence type="ECO:0000256" key="1">
    <source>
        <dbReference type="ARBA" id="ARBA00001974"/>
    </source>
</evidence>
<comment type="similarity">
    <text evidence="2">Belongs to the MSOX/MTOX family.</text>
</comment>
<evidence type="ECO:0000256" key="3">
    <source>
        <dbReference type="ARBA" id="ARBA00022630"/>
    </source>
</evidence>
<dbReference type="SUPFAM" id="SSF51905">
    <property type="entry name" value="FAD/NAD(P)-binding domain"/>
    <property type="match status" value="1"/>
</dbReference>
<name>A0A0B7N2C1_9FUNG</name>
<protein>
    <recommendedName>
        <fullName evidence="6">FAD dependent oxidoreductase domain-containing protein</fullName>
    </recommendedName>
</protein>
<dbReference type="Gene3D" id="3.50.50.60">
    <property type="entry name" value="FAD/NAD(P)-binding domain"/>
    <property type="match status" value="1"/>
</dbReference>
<dbReference type="InterPro" id="IPR036188">
    <property type="entry name" value="FAD/NAD-bd_sf"/>
</dbReference>
<dbReference type="Proteomes" id="UP000054107">
    <property type="component" value="Unassembled WGS sequence"/>
</dbReference>
<dbReference type="OrthoDB" id="2219495at2759"/>
<dbReference type="InterPro" id="IPR045170">
    <property type="entry name" value="MTOX"/>
</dbReference>